<dbReference type="EMBL" id="CP053708">
    <property type="protein sequence ID" value="QKE92739.1"/>
    <property type="molecule type" value="Genomic_DNA"/>
</dbReference>
<dbReference type="InterPro" id="IPR029044">
    <property type="entry name" value="Nucleotide-diphossugar_trans"/>
</dbReference>
<organism evidence="3 4">
    <name type="scientific">Lichenicola cladoniae</name>
    <dbReference type="NCBI Taxonomy" id="1484109"/>
    <lineage>
        <taxon>Bacteria</taxon>
        <taxon>Pseudomonadati</taxon>
        <taxon>Pseudomonadota</taxon>
        <taxon>Alphaproteobacteria</taxon>
        <taxon>Acetobacterales</taxon>
        <taxon>Acetobacteraceae</taxon>
        <taxon>Lichenicola</taxon>
    </lineage>
</organism>
<keyword evidence="1" id="KW-1133">Transmembrane helix</keyword>
<dbReference type="AlphaFoldDB" id="A0A6M8HVW3"/>
<accession>A0A6M8HVW3</accession>
<keyword evidence="1" id="KW-0812">Transmembrane</keyword>
<keyword evidence="4" id="KW-1185">Reference proteome</keyword>
<protein>
    <submittedName>
        <fullName evidence="3">Glycosyltransferase</fullName>
    </submittedName>
</protein>
<evidence type="ECO:0000313" key="4">
    <source>
        <dbReference type="Proteomes" id="UP000500767"/>
    </source>
</evidence>
<keyword evidence="1" id="KW-0472">Membrane</keyword>
<name>A0A6M8HVW3_9PROT</name>
<reference evidence="3 4" key="1">
    <citation type="journal article" date="2014" name="World J. Microbiol. Biotechnol.">
        <title>Biodiversity and physiological characteristics of Antarctic and Arctic lichens-associated bacteria.</title>
        <authorList>
            <person name="Lee Y.M."/>
            <person name="Kim E.H."/>
            <person name="Lee H.K."/>
            <person name="Hong S.G."/>
        </authorList>
    </citation>
    <scope>NUCLEOTIDE SEQUENCE [LARGE SCALE GENOMIC DNA]</scope>
    <source>
        <strain evidence="3 4">PAMC 26569</strain>
    </source>
</reference>
<keyword evidence="3" id="KW-0808">Transferase</keyword>
<feature type="domain" description="Glycosyltransferase 2-like" evidence="2">
    <location>
        <begin position="33"/>
        <end position="164"/>
    </location>
</feature>
<dbReference type="PANTHER" id="PTHR43646">
    <property type="entry name" value="GLYCOSYLTRANSFERASE"/>
    <property type="match status" value="1"/>
</dbReference>
<evidence type="ECO:0000259" key="2">
    <source>
        <dbReference type="Pfam" id="PF00535"/>
    </source>
</evidence>
<dbReference type="Proteomes" id="UP000500767">
    <property type="component" value="Chromosome"/>
</dbReference>
<dbReference type="InterPro" id="IPR001173">
    <property type="entry name" value="Glyco_trans_2-like"/>
</dbReference>
<feature type="transmembrane region" description="Helical" evidence="1">
    <location>
        <begin position="322"/>
        <end position="340"/>
    </location>
</feature>
<dbReference type="PANTHER" id="PTHR43646:SF3">
    <property type="entry name" value="SLR1566 PROTEIN"/>
    <property type="match status" value="1"/>
</dbReference>
<dbReference type="SUPFAM" id="SSF53448">
    <property type="entry name" value="Nucleotide-diphospho-sugar transferases"/>
    <property type="match status" value="1"/>
</dbReference>
<dbReference type="Pfam" id="PF00535">
    <property type="entry name" value="Glycos_transf_2"/>
    <property type="match status" value="1"/>
</dbReference>
<gene>
    <name evidence="3" type="ORF">HN018_16755</name>
</gene>
<evidence type="ECO:0000313" key="3">
    <source>
        <dbReference type="EMBL" id="QKE92739.1"/>
    </source>
</evidence>
<dbReference type="CDD" id="cd00761">
    <property type="entry name" value="Glyco_tranf_GTA_type"/>
    <property type="match status" value="1"/>
</dbReference>
<dbReference type="GO" id="GO:0016740">
    <property type="term" value="F:transferase activity"/>
    <property type="evidence" value="ECO:0007669"/>
    <property type="project" value="UniProtKB-KW"/>
</dbReference>
<feature type="transmembrane region" description="Helical" evidence="1">
    <location>
        <begin position="288"/>
        <end position="310"/>
    </location>
</feature>
<sequence>MALGLAALPLALAIGNLKRLQAPKPAAIRPRMSVLIPARNEAANIGDAVACVLASRDVELEVLVLDDGSTDATPAILATIADPRLRVISGGGVLPSGWSGKQYACARLGREASLELLVFVDADVRLAPDALSRMAGYMQANPDIGLASGIPRQITGTWSEWLLLPLIHLLLLGYRPDALDHGRVDPRFAAGCGQLFIARSGAYRAMGGHDAIRASLHDGLTLPRAFRRHGMPTGLFDATALASCRMYTTAADLWEGLTKNATEGLATPRGLPIWTIILGGGHVLPLPLMLFAPSLPAAAAVACGTTLRLLLARRFDQSMRSVVLHPLGVLALLALQWSALVRARSGRPSTWRGRVYPAAQS</sequence>
<dbReference type="KEGG" id="lck:HN018_16755"/>
<dbReference type="Gene3D" id="3.90.550.10">
    <property type="entry name" value="Spore Coat Polysaccharide Biosynthesis Protein SpsA, Chain A"/>
    <property type="match status" value="1"/>
</dbReference>
<evidence type="ECO:0000256" key="1">
    <source>
        <dbReference type="SAM" id="Phobius"/>
    </source>
</evidence>
<proteinExistence type="predicted"/>